<dbReference type="InterPro" id="IPR050729">
    <property type="entry name" value="Rho-GAP"/>
</dbReference>
<dbReference type="PANTHER" id="PTHR23176">
    <property type="entry name" value="RHO/RAC/CDC GTPASE-ACTIVATING PROTEIN"/>
    <property type="match status" value="1"/>
</dbReference>
<feature type="compositionally biased region" description="Low complexity" evidence="2">
    <location>
        <begin position="36"/>
        <end position="46"/>
    </location>
</feature>
<feature type="region of interest" description="Disordered" evidence="2">
    <location>
        <begin position="124"/>
        <end position="202"/>
    </location>
</feature>
<dbReference type="GO" id="GO:0007165">
    <property type="term" value="P:signal transduction"/>
    <property type="evidence" value="ECO:0007669"/>
    <property type="project" value="InterPro"/>
</dbReference>
<dbReference type="GO" id="GO:0005737">
    <property type="term" value="C:cytoplasm"/>
    <property type="evidence" value="ECO:0007669"/>
    <property type="project" value="TreeGrafter"/>
</dbReference>
<dbReference type="Gene3D" id="2.20.70.10">
    <property type="match status" value="2"/>
</dbReference>
<evidence type="ECO:0000256" key="1">
    <source>
        <dbReference type="ARBA" id="ARBA00022468"/>
    </source>
</evidence>
<dbReference type="PANTHER" id="PTHR23176:SF104">
    <property type="entry name" value="RHO GTPASE-ACTIVATING PROTEIN 27"/>
    <property type="match status" value="1"/>
</dbReference>
<dbReference type="Ensembl" id="ENSCCNT00000001461.1">
    <property type="protein sequence ID" value="ENSCCNP00000001130.1"/>
    <property type="gene ID" value="ENSCCNG00000001150.1"/>
</dbReference>
<evidence type="ECO:0000313" key="5">
    <source>
        <dbReference type="Ensembl" id="ENSCCNP00000001130.1"/>
    </source>
</evidence>
<feature type="region of interest" description="Disordered" evidence="2">
    <location>
        <begin position="255"/>
        <end position="288"/>
    </location>
</feature>
<dbReference type="SUPFAM" id="SSF51045">
    <property type="entry name" value="WW domain"/>
    <property type="match status" value="2"/>
</dbReference>
<dbReference type="FunFam" id="1.10.555.10:FF:000003">
    <property type="entry name" value="Putative rho GTPase-activating protein 12"/>
    <property type="match status" value="1"/>
</dbReference>
<dbReference type="PROSITE" id="PS50020">
    <property type="entry name" value="WW_DOMAIN_2"/>
    <property type="match status" value="3"/>
</dbReference>
<organism evidence="5">
    <name type="scientific">Castor canadensis</name>
    <name type="common">American beaver</name>
    <dbReference type="NCBI Taxonomy" id="51338"/>
    <lineage>
        <taxon>Eukaryota</taxon>
        <taxon>Metazoa</taxon>
        <taxon>Chordata</taxon>
        <taxon>Craniata</taxon>
        <taxon>Vertebrata</taxon>
        <taxon>Euteleostomi</taxon>
        <taxon>Mammalia</taxon>
        <taxon>Eutheria</taxon>
        <taxon>Euarchontoglires</taxon>
        <taxon>Glires</taxon>
        <taxon>Rodentia</taxon>
        <taxon>Castorimorpha</taxon>
        <taxon>Castoridae</taxon>
        <taxon>Castor</taxon>
    </lineage>
</organism>
<sequence length="679" mass="76286">MVEMIAKLTRRQSRALWEQVDEPPEPVYANVERQPRATSPHAAAAPPSGPVWETHTDASTGRPYYHDPDTGVTTWESPFETAEGATGPATSPASVGSQESLEAEWGQYWDEESRRVFFYNPLTGETVWEDEPEEEPEEEPQEEAEEELEMQPCMSPGSPRDQRPPTPETDYPELLTSYPEEDYFPVGSFSEPGPSSPLTAPPGWSCHISPDKQMLHTNHFTQEQWVRLEDQHGKPYFYKPEDSSVQWELPQVTNRRREIPVPAPRNIRKSSQDSDTPAQASPPEEKIKTLDKAGVLHRTKTVDKGKRKKHWSTSWTVLEGGVLIFLKDSKTSAAVALRHPSKLSTPEYTVELKGASLSWAPKEKSSKKNVLEVSAQTSGLVSAWETGKRMMRARVQVCGGGEEGEQSILESYLLGVGGNALVGDCQASPKATDQPGSPVAASLALSTASVESDLSRVRHKLRKFLQRRPTMQSLREKGYIKDQVFGCALAALCERERSPVPSFVQQCIRTVEGWTLDIDGLYRISGHLATIQKLRYKVDHDERLDLDDGLWEDVHVITDALKLFFPELPEPLFPFSHFSQFIAAIKLQDHAQRSRCVRDLVRTLPAPNLDTLRVLFQHLCRVIEHGEQNRMSVQSVAIVFGPTLLRPETEETTVPMTMVFQNQVVELILQQCSEIFPPH</sequence>
<feature type="domain" description="WW" evidence="3">
    <location>
        <begin position="225"/>
        <end position="252"/>
    </location>
</feature>
<dbReference type="SUPFAM" id="SSF50729">
    <property type="entry name" value="PH domain-like"/>
    <property type="match status" value="1"/>
</dbReference>
<feature type="compositionally biased region" description="Acidic residues" evidence="2">
    <location>
        <begin position="127"/>
        <end position="149"/>
    </location>
</feature>
<dbReference type="InterPro" id="IPR001202">
    <property type="entry name" value="WW_dom"/>
</dbReference>
<dbReference type="CDD" id="cd00201">
    <property type="entry name" value="WW"/>
    <property type="match status" value="1"/>
</dbReference>
<keyword evidence="1" id="KW-0343">GTPase activation</keyword>
<proteinExistence type="predicted"/>
<feature type="domain" description="WW" evidence="3">
    <location>
        <begin position="99"/>
        <end position="133"/>
    </location>
</feature>
<dbReference type="InterPro" id="IPR036020">
    <property type="entry name" value="WW_dom_sf"/>
</dbReference>
<dbReference type="Pfam" id="PF00397">
    <property type="entry name" value="WW"/>
    <property type="match status" value="2"/>
</dbReference>
<evidence type="ECO:0008006" key="6">
    <source>
        <dbReference type="Google" id="ProtNLM"/>
    </source>
</evidence>
<dbReference type="SUPFAM" id="SSF48350">
    <property type="entry name" value="GTPase activation domain, GAP"/>
    <property type="match status" value="1"/>
</dbReference>
<dbReference type="InterPro" id="IPR000198">
    <property type="entry name" value="RhoGAP_dom"/>
</dbReference>
<dbReference type="CDD" id="cd04403">
    <property type="entry name" value="RhoGAP_ARHGAP27_15_12_9"/>
    <property type="match status" value="1"/>
</dbReference>
<dbReference type="SMART" id="SM00456">
    <property type="entry name" value="WW"/>
    <property type="match status" value="3"/>
</dbReference>
<reference evidence="5" key="1">
    <citation type="submission" date="2023-09" db="UniProtKB">
        <authorList>
            <consortium name="Ensembl"/>
        </authorList>
    </citation>
    <scope>IDENTIFICATION</scope>
</reference>
<dbReference type="Pfam" id="PF00620">
    <property type="entry name" value="RhoGAP"/>
    <property type="match status" value="1"/>
</dbReference>
<dbReference type="InterPro" id="IPR011993">
    <property type="entry name" value="PH-like_dom_sf"/>
</dbReference>
<evidence type="ECO:0000259" key="3">
    <source>
        <dbReference type="PROSITE" id="PS50020"/>
    </source>
</evidence>
<dbReference type="AlphaFoldDB" id="A0A8C0W1H3"/>
<dbReference type="SMART" id="SM00324">
    <property type="entry name" value="RhoGAP"/>
    <property type="match status" value="1"/>
</dbReference>
<dbReference type="Gene3D" id="1.10.555.10">
    <property type="entry name" value="Rho GTPase activation protein"/>
    <property type="match status" value="1"/>
</dbReference>
<dbReference type="PROSITE" id="PS50238">
    <property type="entry name" value="RHOGAP"/>
    <property type="match status" value="1"/>
</dbReference>
<name>A0A8C0W1H3_CASCN</name>
<dbReference type="GO" id="GO:0005096">
    <property type="term" value="F:GTPase activator activity"/>
    <property type="evidence" value="ECO:0007669"/>
    <property type="project" value="UniProtKB-KW"/>
</dbReference>
<feature type="domain" description="Rho-GAP" evidence="4">
    <location>
        <begin position="487"/>
        <end position="676"/>
    </location>
</feature>
<feature type="region of interest" description="Disordered" evidence="2">
    <location>
        <begin position="11"/>
        <end position="100"/>
    </location>
</feature>
<feature type="domain" description="WW" evidence="3">
    <location>
        <begin position="46"/>
        <end position="80"/>
    </location>
</feature>
<accession>A0A8C0W1H3</accession>
<protein>
    <recommendedName>
        <fullName evidence="6">Rho GTPase-activating protein 27</fullName>
    </recommendedName>
</protein>
<gene>
    <name evidence="5" type="primary">LOC109699892</name>
</gene>
<dbReference type="InterPro" id="IPR008936">
    <property type="entry name" value="Rho_GTPase_activation_prot"/>
</dbReference>
<evidence type="ECO:0000259" key="4">
    <source>
        <dbReference type="PROSITE" id="PS50238"/>
    </source>
</evidence>
<evidence type="ECO:0000256" key="2">
    <source>
        <dbReference type="SAM" id="MobiDB-lite"/>
    </source>
</evidence>
<dbReference type="Gene3D" id="2.30.29.30">
    <property type="entry name" value="Pleckstrin-homology domain (PH domain)/Phosphotyrosine-binding domain (PTB)"/>
    <property type="match status" value="1"/>
</dbReference>
<feature type="compositionally biased region" description="Polar residues" evidence="2">
    <location>
        <begin position="88"/>
        <end position="100"/>
    </location>
</feature>